<protein>
    <submittedName>
        <fullName evidence="1">Uncharacterized protein</fullName>
    </submittedName>
</protein>
<comment type="caution">
    <text evidence="1">The sequence shown here is derived from an EMBL/GenBank/DDBJ whole genome shotgun (WGS) entry which is preliminary data.</text>
</comment>
<dbReference type="EMBL" id="BDGG01000003">
    <property type="protein sequence ID" value="GAU94781.1"/>
    <property type="molecule type" value="Genomic_DNA"/>
</dbReference>
<sequence>MRCVAGGALHCNTCNVGQSTCKNKADYHPEECSHETVYCMKADGVHEENNGKTGEITRSTGIWRACGDPEVAKVLFSEPDVKKHVHGCTVNTGVRTDIPIVHSLAVRTVSYRGTVCLCSGDNCNGSHSVTHPVSSILFLLLIIAFICI</sequence>
<reference evidence="1 2" key="1">
    <citation type="journal article" date="2016" name="Nat. Commun.">
        <title>Extremotolerant tardigrade genome and improved radiotolerance of human cultured cells by tardigrade-unique protein.</title>
        <authorList>
            <person name="Hashimoto T."/>
            <person name="Horikawa D.D."/>
            <person name="Saito Y."/>
            <person name="Kuwahara H."/>
            <person name="Kozuka-Hata H."/>
            <person name="Shin-I T."/>
            <person name="Minakuchi Y."/>
            <person name="Ohishi K."/>
            <person name="Motoyama A."/>
            <person name="Aizu T."/>
            <person name="Enomoto A."/>
            <person name="Kondo K."/>
            <person name="Tanaka S."/>
            <person name="Hara Y."/>
            <person name="Koshikawa S."/>
            <person name="Sagara H."/>
            <person name="Miura T."/>
            <person name="Yokobori S."/>
            <person name="Miyagawa K."/>
            <person name="Suzuki Y."/>
            <person name="Kubo T."/>
            <person name="Oyama M."/>
            <person name="Kohara Y."/>
            <person name="Fujiyama A."/>
            <person name="Arakawa K."/>
            <person name="Katayama T."/>
            <person name="Toyoda A."/>
            <person name="Kunieda T."/>
        </authorList>
    </citation>
    <scope>NUCLEOTIDE SEQUENCE [LARGE SCALE GENOMIC DNA]</scope>
    <source>
        <strain evidence="1 2">YOKOZUNA-1</strain>
    </source>
</reference>
<evidence type="ECO:0000313" key="2">
    <source>
        <dbReference type="Proteomes" id="UP000186922"/>
    </source>
</evidence>
<keyword evidence="2" id="KW-1185">Reference proteome</keyword>
<evidence type="ECO:0000313" key="1">
    <source>
        <dbReference type="EMBL" id="GAU94781.1"/>
    </source>
</evidence>
<gene>
    <name evidence="1" type="primary">RvY_06498-1</name>
    <name evidence="1" type="synonym">RvY_06498.1</name>
    <name evidence="1" type="ORF">RvY_06498</name>
</gene>
<organism evidence="1 2">
    <name type="scientific">Ramazzottius varieornatus</name>
    <name type="common">Water bear</name>
    <name type="synonym">Tardigrade</name>
    <dbReference type="NCBI Taxonomy" id="947166"/>
    <lineage>
        <taxon>Eukaryota</taxon>
        <taxon>Metazoa</taxon>
        <taxon>Ecdysozoa</taxon>
        <taxon>Tardigrada</taxon>
        <taxon>Eutardigrada</taxon>
        <taxon>Parachela</taxon>
        <taxon>Hypsibioidea</taxon>
        <taxon>Ramazzottiidae</taxon>
        <taxon>Ramazzottius</taxon>
    </lineage>
</organism>
<proteinExistence type="predicted"/>
<dbReference type="AlphaFoldDB" id="A0A1D1UZ91"/>
<dbReference type="Proteomes" id="UP000186922">
    <property type="component" value="Unassembled WGS sequence"/>
</dbReference>
<accession>A0A1D1UZ91</accession>
<name>A0A1D1UZ91_RAMVA</name>